<feature type="region of interest" description="Disordered" evidence="1">
    <location>
        <begin position="24"/>
        <end position="43"/>
    </location>
</feature>
<dbReference type="AlphaFoldDB" id="A0A974BN90"/>
<accession>A0A974BN90</accession>
<dbReference type="Proteomes" id="UP000694892">
    <property type="component" value="Unassembled WGS sequence"/>
</dbReference>
<feature type="compositionally biased region" description="Polar residues" evidence="1">
    <location>
        <begin position="24"/>
        <end position="33"/>
    </location>
</feature>
<evidence type="ECO:0000256" key="1">
    <source>
        <dbReference type="SAM" id="MobiDB-lite"/>
    </source>
</evidence>
<organism evidence="2">
    <name type="scientific">Xenopus laevis</name>
    <name type="common">African clawed frog</name>
    <dbReference type="NCBI Taxonomy" id="8355"/>
    <lineage>
        <taxon>Eukaryota</taxon>
        <taxon>Metazoa</taxon>
        <taxon>Chordata</taxon>
        <taxon>Craniata</taxon>
        <taxon>Vertebrata</taxon>
        <taxon>Euteleostomi</taxon>
        <taxon>Amphibia</taxon>
        <taxon>Batrachia</taxon>
        <taxon>Anura</taxon>
        <taxon>Pipoidea</taxon>
        <taxon>Pipidae</taxon>
        <taxon>Xenopodinae</taxon>
        <taxon>Xenopus</taxon>
        <taxon>Xenopus</taxon>
    </lineage>
</organism>
<dbReference type="EMBL" id="KV528206">
    <property type="protein sequence ID" value="OCT55178.1"/>
    <property type="molecule type" value="Genomic_DNA"/>
</dbReference>
<sequence>MALCMLSPHSARVLDNIISPVQRRTSNTNSLSAQEIGDDDSLKPVSLDSRTDFSDLVIEKPPEVLHLTCLKIPSPCYSQRQ</sequence>
<reference evidence="2" key="1">
    <citation type="submission" date="2016-05" db="EMBL/GenBank/DDBJ databases">
        <title>WGS assembly of Xenopus laevis.</title>
        <authorList>
            <person name="Session A."/>
            <person name="Uno Y."/>
            <person name="Kwon T."/>
            <person name="Chapman J."/>
            <person name="Toyoda A."/>
            <person name="Takahashi S."/>
            <person name="Fukui A."/>
            <person name="Hikosaka A."/>
            <person name="Putnam N."/>
            <person name="Stites J."/>
            <person name="Van Heeringen S."/>
            <person name="Quigley I."/>
            <person name="Heinz S."/>
            <person name="Hellsten U."/>
            <person name="Lyons J."/>
            <person name="Suzuki A."/>
            <person name="Kondo M."/>
            <person name="Ogino H."/>
            <person name="Ochi H."/>
            <person name="Bogdanovic O."/>
            <person name="Lister R."/>
            <person name="Georgiou G."/>
            <person name="Paranjpe S."/>
            <person name="Van Kruijsbergen I."/>
            <person name="Mozaffari S."/>
            <person name="Shu S."/>
            <person name="Schmutz J."/>
            <person name="Jenkins J."/>
            <person name="Grimwood J."/>
            <person name="Carlson J."/>
            <person name="Mitros T."/>
            <person name="Simakov O."/>
            <person name="Heald R."/>
            <person name="Miller K."/>
            <person name="Haudenschild C."/>
            <person name="Kuroki Y."/>
            <person name="Tanaka T."/>
            <person name="Michiue T."/>
            <person name="Watanabe M."/>
            <person name="Kinoshita T."/>
            <person name="Ohta Y."/>
            <person name="Mawaribuchi S."/>
            <person name="Suzuki Y."/>
            <person name="Haramoto Y."/>
            <person name="Yamamoto T."/>
            <person name="Takagi C."/>
            <person name="Kitzman J."/>
            <person name="Shendure J."/>
            <person name="Nakayama T."/>
            <person name="Izutsu Y."/>
            <person name="Robert J."/>
            <person name="Dichmann D."/>
            <person name="Flajnik M."/>
            <person name="Houston D."/>
            <person name="Marcotte E."/>
            <person name="Wallingford J."/>
            <person name="Ito Y."/>
            <person name="Asashima M."/>
            <person name="Ueno N."/>
            <person name="Matsuda Y."/>
            <person name="Jan Veenstra G."/>
            <person name="Fujiyama A."/>
            <person name="Harland R."/>
            <person name="Taira M."/>
            <person name="Rokhsar D.S."/>
        </authorList>
    </citation>
    <scope>NUCLEOTIDE SEQUENCE</scope>
    <source>
        <strain evidence="2">J</strain>
        <tissue evidence="2">Blood</tissue>
    </source>
</reference>
<evidence type="ECO:0000313" key="2">
    <source>
        <dbReference type="EMBL" id="OCT55178.1"/>
    </source>
</evidence>
<proteinExistence type="predicted"/>
<name>A0A974BN90_XENLA</name>
<gene>
    <name evidence="2" type="ORF">XELAEV_18004076mg</name>
</gene>
<protein>
    <submittedName>
        <fullName evidence="2">Uncharacterized protein</fullName>
    </submittedName>
</protein>